<dbReference type="Gene3D" id="3.60.15.10">
    <property type="entry name" value="Ribonuclease Z/Hydroxyacylglutathione hydrolase-like"/>
    <property type="match status" value="1"/>
</dbReference>
<dbReference type="HOGENOM" id="CLU_048478_0_1_4"/>
<dbReference type="AlphaFoldDB" id="Q47JW9"/>
<proteinExistence type="predicted"/>
<protein>
    <submittedName>
        <fullName evidence="2">Beta-lactamase-like protein</fullName>
    </submittedName>
</protein>
<dbReference type="KEGG" id="dar:Daro_0103"/>
<sequence>MSLHFPHAHPPAAGELTEVAPGVYWLRMPLPFQLDHINLWLLRDGEGWTIIDTGFPDDAVRAMWTQILDWLDGPVTRLIVTHFHPDHLGLATWLMEKTGAPLSMTTGEFLTAHVVWHEVGGHGARFMVEQFRQHGLDAEHLAKFEQRGSGYRRAVPALPEYYHRLMAGGIVRIDGKKWQILIGHGHAPEHLALYCAELGVLISGDMLLPRISTNVSVFAATPEADALRWYLDSLDEMARDIPAETLVLPSHGLPFTGVQERVQALHAHHEERLQALENSCEQAPQSAAELLDVLFNRALDTHQTMFAMGEAIAHLNYLEQAGRLSRSMDADGVIRYSRLRY</sequence>
<dbReference type="InterPro" id="IPR050662">
    <property type="entry name" value="Sec-metab_biosynth-thioest"/>
</dbReference>
<feature type="domain" description="Metallo-beta-lactamase" evidence="1">
    <location>
        <begin position="36"/>
        <end position="251"/>
    </location>
</feature>
<dbReference type="OrthoDB" id="2971563at2"/>
<dbReference type="Pfam" id="PF00753">
    <property type="entry name" value="Lactamase_B"/>
    <property type="match status" value="1"/>
</dbReference>
<dbReference type="SMART" id="SM00849">
    <property type="entry name" value="Lactamase_B"/>
    <property type="match status" value="1"/>
</dbReference>
<evidence type="ECO:0000313" key="2">
    <source>
        <dbReference type="EMBL" id="AAZ44862.1"/>
    </source>
</evidence>
<dbReference type="STRING" id="159087.Daro_0103"/>
<evidence type="ECO:0000259" key="1">
    <source>
        <dbReference type="SMART" id="SM00849"/>
    </source>
</evidence>
<dbReference type="PANTHER" id="PTHR23131:SF4">
    <property type="entry name" value="METALLO-BETA-LACTAMASE SUPERFAMILY POTEIN"/>
    <property type="match status" value="1"/>
</dbReference>
<accession>Q47JW9</accession>
<dbReference type="eggNOG" id="COG0491">
    <property type="taxonomic scope" value="Bacteria"/>
</dbReference>
<dbReference type="InterPro" id="IPR001279">
    <property type="entry name" value="Metallo-B-lactamas"/>
</dbReference>
<reference evidence="2" key="1">
    <citation type="submission" date="2005-08" db="EMBL/GenBank/DDBJ databases">
        <title>Complete sequence of Dechloromonas aromatica RCB.</title>
        <authorList>
            <person name="Salinero K.K."/>
            <person name="Copeland A."/>
            <person name="Lucas S."/>
            <person name="Lapidus A."/>
            <person name="Barry K."/>
            <person name="Detter J.C."/>
            <person name="Glavina T."/>
            <person name="Hammon N."/>
            <person name="Israni S."/>
            <person name="Pitluck S."/>
            <person name="Di Bartolo G."/>
            <person name="Trong S."/>
            <person name="Schmutz J."/>
            <person name="Larimer F."/>
            <person name="Land M."/>
            <person name="Ivanova N."/>
            <person name="Richardson P."/>
        </authorList>
    </citation>
    <scope>NUCLEOTIDE SEQUENCE</scope>
    <source>
        <strain evidence="2">RCB</strain>
    </source>
</reference>
<dbReference type="InterPro" id="IPR036388">
    <property type="entry name" value="WH-like_DNA-bd_sf"/>
</dbReference>
<dbReference type="Gene3D" id="1.10.10.10">
    <property type="entry name" value="Winged helix-like DNA-binding domain superfamily/Winged helix DNA-binding domain"/>
    <property type="match status" value="1"/>
</dbReference>
<dbReference type="Pfam" id="PF21221">
    <property type="entry name" value="B_lactamase-like_C"/>
    <property type="match status" value="1"/>
</dbReference>
<organism evidence="2">
    <name type="scientific">Dechloromonas aromatica (strain RCB)</name>
    <dbReference type="NCBI Taxonomy" id="159087"/>
    <lineage>
        <taxon>Bacteria</taxon>
        <taxon>Pseudomonadati</taxon>
        <taxon>Pseudomonadota</taxon>
        <taxon>Betaproteobacteria</taxon>
        <taxon>Rhodocyclales</taxon>
        <taxon>Azonexaceae</taxon>
        <taxon>Dechloromonas</taxon>
    </lineage>
</organism>
<dbReference type="InterPro" id="IPR048933">
    <property type="entry name" value="B_lactamase-like_C"/>
</dbReference>
<dbReference type="SUPFAM" id="SSF56281">
    <property type="entry name" value="Metallo-hydrolase/oxidoreductase"/>
    <property type="match status" value="1"/>
</dbReference>
<dbReference type="EMBL" id="CP000089">
    <property type="protein sequence ID" value="AAZ44862.1"/>
    <property type="molecule type" value="Genomic_DNA"/>
</dbReference>
<name>Q47JW9_DECAR</name>
<dbReference type="PANTHER" id="PTHR23131">
    <property type="entry name" value="ENDORIBONUCLEASE LACTB2"/>
    <property type="match status" value="1"/>
</dbReference>
<dbReference type="InterPro" id="IPR036866">
    <property type="entry name" value="RibonucZ/Hydroxyglut_hydro"/>
</dbReference>
<gene>
    <name evidence="2" type="ordered locus">Daro_0103</name>
</gene>